<dbReference type="InterPro" id="IPR036508">
    <property type="entry name" value="Chitin-bd_dom_sf"/>
</dbReference>
<keyword evidence="2" id="KW-0472">Membrane</keyword>
<dbReference type="SUPFAM" id="SSF57625">
    <property type="entry name" value="Invertebrate chitin-binding proteins"/>
    <property type="match status" value="1"/>
</dbReference>
<proteinExistence type="predicted"/>
<dbReference type="PROSITE" id="PS51257">
    <property type="entry name" value="PROKAR_LIPOPROTEIN"/>
    <property type="match status" value="1"/>
</dbReference>
<evidence type="ECO:0000313" key="5">
    <source>
        <dbReference type="Proteomes" id="UP000001449"/>
    </source>
</evidence>
<keyword evidence="2" id="KW-1133">Transmembrane helix</keyword>
<dbReference type="PANTHER" id="PTHR21113:SF4">
    <property type="entry name" value="CHITIN-BINDING TYPE-4 DOMAIN-CONTAINING PROTEIN"/>
    <property type="match status" value="1"/>
</dbReference>
<dbReference type="eggNOG" id="ENOG502RXTR">
    <property type="taxonomic scope" value="Eukaryota"/>
</dbReference>
<dbReference type="AlphaFoldDB" id="B8C449"/>
<evidence type="ECO:0000259" key="3">
    <source>
        <dbReference type="PROSITE" id="PS50940"/>
    </source>
</evidence>
<sequence length="562" mass="61679">MAKKRNNINGICRSNSLRPALSGWFAFFFVLSCHVILGAAQLPSIEDLECYVPCANGYSGGEVIPTTDCMIYNVCFAGVVEGRTECGAGLVYDQEKGYCNFPTDTVCPPDPTCTPTDMPSTPPTQSPTTDAPTGAGSLVLDLLTEKKSLMETYVLVAYTASGIPYPSIRYKLDGLIESLQIMGIEGFGAEFQFFLWDDNTSKYTYGLVNLAAFLANAMVESIQYDSCDENNWQEVAGRYAISNSCGQEGRSYQDEDCGEVFSCKVDPMMEITAITSANTARAPPPFKCEPGTANAGYWNTATGTEITNSPYSNTAGRTDTEGCCWWGRGALLTKNVCNIGKFNYYLGKGAALGGRKSVYPTIDFCQYPEATCSSAFSEQLRWTMAEFEWAERIQRYNQGGFSYEQELYKFLDGGMVDDSFIASTSRILSLGCHKDDCSTLEVRMADERMSNFYLIINDVFDIKSLLPKTPKPTSTETPPPSEAYVPPTTPSPLPLPVLPPSLLQPRPPDTPNPTEAFFTTPATDYPTYTPIVELESGASYMKTGLKLMWMFVSLAVSFCHIV</sequence>
<dbReference type="EMBL" id="CM000643">
    <property type="protein sequence ID" value="EED91657.1"/>
    <property type="molecule type" value="Genomic_DNA"/>
</dbReference>
<dbReference type="GeneID" id="7453295"/>
<dbReference type="KEGG" id="tps:THAPSDRAFT_6372"/>
<keyword evidence="2" id="KW-0812">Transmembrane</keyword>
<dbReference type="GO" id="GO:0008061">
    <property type="term" value="F:chitin binding"/>
    <property type="evidence" value="ECO:0007669"/>
    <property type="project" value="InterPro"/>
</dbReference>
<reference evidence="4 5" key="1">
    <citation type="journal article" date="2004" name="Science">
        <title>The genome of the diatom Thalassiosira pseudonana: ecology, evolution, and metabolism.</title>
        <authorList>
            <person name="Armbrust E.V."/>
            <person name="Berges J.A."/>
            <person name="Bowler C."/>
            <person name="Green B.R."/>
            <person name="Martinez D."/>
            <person name="Putnam N.H."/>
            <person name="Zhou S."/>
            <person name="Allen A.E."/>
            <person name="Apt K.E."/>
            <person name="Bechner M."/>
            <person name="Brzezinski M.A."/>
            <person name="Chaal B.K."/>
            <person name="Chiovitti A."/>
            <person name="Davis A.K."/>
            <person name="Demarest M.S."/>
            <person name="Detter J.C."/>
            <person name="Glavina T."/>
            <person name="Goodstein D."/>
            <person name="Hadi M.Z."/>
            <person name="Hellsten U."/>
            <person name="Hildebrand M."/>
            <person name="Jenkins B.D."/>
            <person name="Jurka J."/>
            <person name="Kapitonov V.V."/>
            <person name="Kroger N."/>
            <person name="Lau W.W."/>
            <person name="Lane T.W."/>
            <person name="Larimer F.W."/>
            <person name="Lippmeier J.C."/>
            <person name="Lucas S."/>
            <person name="Medina M."/>
            <person name="Montsant A."/>
            <person name="Obornik M."/>
            <person name="Parker M.S."/>
            <person name="Palenik B."/>
            <person name="Pazour G.J."/>
            <person name="Richardson P.M."/>
            <person name="Rynearson T.A."/>
            <person name="Saito M.A."/>
            <person name="Schwartz D.C."/>
            <person name="Thamatrakoln K."/>
            <person name="Valentin K."/>
            <person name="Vardi A."/>
            <person name="Wilkerson F.P."/>
            <person name="Rokhsar D.S."/>
        </authorList>
    </citation>
    <scope>NUCLEOTIDE SEQUENCE [LARGE SCALE GENOMIC DNA]</scope>
    <source>
        <strain evidence="4 5">CCMP1335</strain>
    </source>
</reference>
<feature type="transmembrane region" description="Helical" evidence="2">
    <location>
        <begin position="21"/>
        <end position="40"/>
    </location>
</feature>
<gene>
    <name evidence="4" type="ORF">THAPSDRAFT_6372</name>
</gene>
<organism evidence="4 5">
    <name type="scientific">Thalassiosira pseudonana</name>
    <name type="common">Marine diatom</name>
    <name type="synonym">Cyclotella nana</name>
    <dbReference type="NCBI Taxonomy" id="35128"/>
    <lineage>
        <taxon>Eukaryota</taxon>
        <taxon>Sar</taxon>
        <taxon>Stramenopiles</taxon>
        <taxon>Ochrophyta</taxon>
        <taxon>Bacillariophyta</taxon>
        <taxon>Coscinodiscophyceae</taxon>
        <taxon>Thalassiosirophycidae</taxon>
        <taxon>Thalassiosirales</taxon>
        <taxon>Thalassiosiraceae</taxon>
        <taxon>Thalassiosira</taxon>
    </lineage>
</organism>
<dbReference type="PaxDb" id="35128-Thaps6372"/>
<name>B8C449_THAPS</name>
<feature type="compositionally biased region" description="Pro residues" evidence="1">
    <location>
        <begin position="477"/>
        <end position="499"/>
    </location>
</feature>
<accession>B8C449</accession>
<dbReference type="InParanoid" id="B8C449"/>
<dbReference type="HOGENOM" id="CLU_035470_0_0_1"/>
<feature type="region of interest" description="Disordered" evidence="1">
    <location>
        <begin position="111"/>
        <end position="132"/>
    </location>
</feature>
<feature type="domain" description="Chitin-binding type-2" evidence="3">
    <location>
        <begin position="51"/>
        <end position="109"/>
    </location>
</feature>
<reference evidence="4 5" key="2">
    <citation type="journal article" date="2008" name="Nature">
        <title>The Phaeodactylum genome reveals the evolutionary history of diatom genomes.</title>
        <authorList>
            <person name="Bowler C."/>
            <person name="Allen A.E."/>
            <person name="Badger J.H."/>
            <person name="Grimwood J."/>
            <person name="Jabbari K."/>
            <person name="Kuo A."/>
            <person name="Maheswari U."/>
            <person name="Martens C."/>
            <person name="Maumus F."/>
            <person name="Otillar R.P."/>
            <person name="Rayko E."/>
            <person name="Salamov A."/>
            <person name="Vandepoele K."/>
            <person name="Beszteri B."/>
            <person name="Gruber A."/>
            <person name="Heijde M."/>
            <person name="Katinka M."/>
            <person name="Mock T."/>
            <person name="Valentin K."/>
            <person name="Verret F."/>
            <person name="Berges J.A."/>
            <person name="Brownlee C."/>
            <person name="Cadoret J.P."/>
            <person name="Chiovitti A."/>
            <person name="Choi C.J."/>
            <person name="Coesel S."/>
            <person name="De Martino A."/>
            <person name="Detter J.C."/>
            <person name="Durkin C."/>
            <person name="Falciatore A."/>
            <person name="Fournet J."/>
            <person name="Haruta M."/>
            <person name="Huysman M.J."/>
            <person name="Jenkins B.D."/>
            <person name="Jiroutova K."/>
            <person name="Jorgensen R.E."/>
            <person name="Joubert Y."/>
            <person name="Kaplan A."/>
            <person name="Kroger N."/>
            <person name="Kroth P.G."/>
            <person name="La Roche J."/>
            <person name="Lindquist E."/>
            <person name="Lommer M."/>
            <person name="Martin-Jezequel V."/>
            <person name="Lopez P.J."/>
            <person name="Lucas S."/>
            <person name="Mangogna M."/>
            <person name="McGinnis K."/>
            <person name="Medlin L.K."/>
            <person name="Montsant A."/>
            <person name="Oudot-Le Secq M.P."/>
            <person name="Napoli C."/>
            <person name="Obornik M."/>
            <person name="Parker M.S."/>
            <person name="Petit J.L."/>
            <person name="Porcel B.M."/>
            <person name="Poulsen N."/>
            <person name="Robison M."/>
            <person name="Rychlewski L."/>
            <person name="Rynearson T.A."/>
            <person name="Schmutz J."/>
            <person name="Shapiro H."/>
            <person name="Siaut M."/>
            <person name="Stanley M."/>
            <person name="Sussman M.R."/>
            <person name="Taylor A.R."/>
            <person name="Vardi A."/>
            <person name="von Dassow P."/>
            <person name="Vyverman W."/>
            <person name="Willis A."/>
            <person name="Wyrwicz L.S."/>
            <person name="Rokhsar D.S."/>
            <person name="Weissenbach J."/>
            <person name="Armbrust E.V."/>
            <person name="Green B.R."/>
            <person name="Van de Peer Y."/>
            <person name="Grigoriev I.V."/>
        </authorList>
    </citation>
    <scope>NUCLEOTIDE SEQUENCE [LARGE SCALE GENOMIC DNA]</scope>
    <source>
        <strain evidence="4 5">CCMP1335</strain>
    </source>
</reference>
<dbReference type="PROSITE" id="PS50940">
    <property type="entry name" value="CHIT_BIND_II"/>
    <property type="match status" value="1"/>
</dbReference>
<keyword evidence="5" id="KW-1185">Reference proteome</keyword>
<dbReference type="GO" id="GO:0005576">
    <property type="term" value="C:extracellular region"/>
    <property type="evidence" value="ECO:0007669"/>
    <property type="project" value="InterPro"/>
</dbReference>
<dbReference type="PANTHER" id="PTHR21113">
    <property type="entry name" value="AGAP001705-PA"/>
    <property type="match status" value="1"/>
</dbReference>
<feature type="region of interest" description="Disordered" evidence="1">
    <location>
        <begin position="469"/>
        <end position="519"/>
    </location>
</feature>
<dbReference type="Proteomes" id="UP000001449">
    <property type="component" value="Chromosome 6"/>
</dbReference>
<dbReference type="Pfam" id="PF01607">
    <property type="entry name" value="CBM_14"/>
    <property type="match status" value="1"/>
</dbReference>
<dbReference type="InterPro" id="IPR002557">
    <property type="entry name" value="Chitin-bd_dom"/>
</dbReference>
<evidence type="ECO:0000256" key="2">
    <source>
        <dbReference type="SAM" id="Phobius"/>
    </source>
</evidence>
<evidence type="ECO:0000313" key="4">
    <source>
        <dbReference type="EMBL" id="EED91657.1"/>
    </source>
</evidence>
<dbReference type="RefSeq" id="XP_002291550.1">
    <property type="nucleotide sequence ID" value="XM_002291514.1"/>
</dbReference>
<protein>
    <recommendedName>
        <fullName evidence="3">Chitin-binding type-2 domain-containing protein</fullName>
    </recommendedName>
</protein>
<evidence type="ECO:0000256" key="1">
    <source>
        <dbReference type="SAM" id="MobiDB-lite"/>
    </source>
</evidence>